<dbReference type="Gene3D" id="2.40.170.20">
    <property type="entry name" value="TonB-dependent receptor, beta-barrel domain"/>
    <property type="match status" value="1"/>
</dbReference>
<dbReference type="Gene3D" id="2.60.40.1120">
    <property type="entry name" value="Carboxypeptidase-like, regulatory domain"/>
    <property type="match status" value="1"/>
</dbReference>
<name>A0ABU3D4U5_9FLAO</name>
<keyword evidence="13" id="KW-1185">Reference proteome</keyword>
<dbReference type="RefSeq" id="WP_311502896.1">
    <property type="nucleotide sequence ID" value="NZ_JAVRHK010000004.1"/>
</dbReference>
<evidence type="ECO:0000256" key="3">
    <source>
        <dbReference type="ARBA" id="ARBA00022452"/>
    </source>
</evidence>
<organism evidence="12 13">
    <name type="scientific">Autumnicola musiva</name>
    <dbReference type="NCBI Taxonomy" id="3075589"/>
    <lineage>
        <taxon>Bacteria</taxon>
        <taxon>Pseudomonadati</taxon>
        <taxon>Bacteroidota</taxon>
        <taxon>Flavobacteriia</taxon>
        <taxon>Flavobacteriales</taxon>
        <taxon>Flavobacteriaceae</taxon>
        <taxon>Autumnicola</taxon>
    </lineage>
</organism>
<feature type="domain" description="TonB-dependent receptor plug" evidence="11">
    <location>
        <begin position="124"/>
        <end position="238"/>
    </location>
</feature>
<dbReference type="InterPro" id="IPR037066">
    <property type="entry name" value="Plug_dom_sf"/>
</dbReference>
<protein>
    <submittedName>
        <fullName evidence="12">SusC/RagA family TonB-linked outer membrane protein</fullName>
    </submittedName>
</protein>
<comment type="subcellular location">
    <subcellularLocation>
        <location evidence="1 8">Cell outer membrane</location>
        <topology evidence="1 8">Multi-pass membrane protein</topology>
    </subcellularLocation>
</comment>
<dbReference type="InterPro" id="IPR008969">
    <property type="entry name" value="CarboxyPept-like_regulatory"/>
</dbReference>
<sequence length="992" mass="109926">MRIKIPDFIISRPLQKLLLAFLIFLPLISFSQEITVSGTVTEESTGNPLPGVNVIVKGSNTGTTTDFDGNYELDVESRNILQFSFLGFVTEERTVTGPTLDLQLTEDAGQLEQVVVIGYGTTTVKDATGAVTSVTEEDFNKGNIVTPENLLSGRVAGLSINTGGAPGSGSTIRIRGGASLGASNDPLIVINGLPVDNNTIGGSRSVLSTINPNDIESFSVLKDASATAIYGSRASNGVIIITTKQGGREFRVNLDTQIGINTLSNKIDVFSADEFREVVAEQRPDLVPLLGDADTDWQEEIYRTSLNSSQNLSVSGSIFENTPARLSIGRTLQEGLRLTSRFERNNIAFTLNPRLLDNHLKISLNANGTYEKNRFAPGEEGNAITFDPTQPVYDPESPFGEFFQYYNINDDGVLDINDLTPDAPLNPVANILQRNDRSEVKRFFGNVKVDYQFHFFPDLSAVVNLGYDEQQADGFVIISDENPITQPNGSFLGSESTYENYQMNKLFDGYLAYEKELGEFELEATAGYSFQKFESNQYISGELRNDQVDSEPVRTINTDLVLIGFFGRTNFSFQNKYLLTLSLRRDGTSRFSNQNRWGNFPAAAFAWKINEEFFPESETVSTLKLRAGYGVTGQQDIGRDNADLFLQRYARGLPASQYQFGNEVVQIGIPEYRNENLKWEETSTYNMGLDYGILQDRFSGSVEAFYKESKDLLANVAISDGSNFSNAGFQNVGNFVSKGIEFSINGDIFQGDTESFSWNVNFNSTLIDTKIKTLALNQDQQVGEIGGGTGNTVQIHRVGYTPYSYFVYKQVYNEEGLPIEGGYADLNGDNLINDDDRYIYNNGTPDVTMGFLSNMFYRGFDLSFNLRANLGHYVYNNVNSSRAQYRLLENNAVVSNLPVSVLNTGFTTTEDVILSDHYIEEASFLKMDNITLGYTFENAWSNNSSVRISAGVQNVFIITNYSGLDPEVFGNGIDNTLYPRPRTFFLGANVRL</sequence>
<evidence type="ECO:0000256" key="8">
    <source>
        <dbReference type="PROSITE-ProRule" id="PRU01360"/>
    </source>
</evidence>
<accession>A0ABU3D4U5</accession>
<dbReference type="Pfam" id="PF00593">
    <property type="entry name" value="TonB_dep_Rec_b-barrel"/>
    <property type="match status" value="1"/>
</dbReference>
<evidence type="ECO:0000313" key="12">
    <source>
        <dbReference type="EMBL" id="MDT0676557.1"/>
    </source>
</evidence>
<evidence type="ECO:0000256" key="9">
    <source>
        <dbReference type="RuleBase" id="RU003357"/>
    </source>
</evidence>
<keyword evidence="7 8" id="KW-0998">Cell outer membrane</keyword>
<feature type="domain" description="TonB-dependent receptor-like beta-barrel" evidence="10">
    <location>
        <begin position="401"/>
        <end position="955"/>
    </location>
</feature>
<comment type="caution">
    <text evidence="12">The sequence shown here is derived from an EMBL/GenBank/DDBJ whole genome shotgun (WGS) entry which is preliminary data.</text>
</comment>
<proteinExistence type="inferred from homology"/>
<dbReference type="InterPro" id="IPR000531">
    <property type="entry name" value="Beta-barrel_TonB"/>
</dbReference>
<keyword evidence="5 9" id="KW-0798">TonB box</keyword>
<dbReference type="NCBIfam" id="TIGR04056">
    <property type="entry name" value="OMP_RagA_SusC"/>
    <property type="match status" value="1"/>
</dbReference>
<dbReference type="InterPro" id="IPR012910">
    <property type="entry name" value="Plug_dom"/>
</dbReference>
<dbReference type="SUPFAM" id="SSF49464">
    <property type="entry name" value="Carboxypeptidase regulatory domain-like"/>
    <property type="match status" value="1"/>
</dbReference>
<dbReference type="Proteomes" id="UP001262582">
    <property type="component" value="Unassembled WGS sequence"/>
</dbReference>
<evidence type="ECO:0000256" key="1">
    <source>
        <dbReference type="ARBA" id="ARBA00004571"/>
    </source>
</evidence>
<dbReference type="PROSITE" id="PS52016">
    <property type="entry name" value="TONB_DEPENDENT_REC_3"/>
    <property type="match status" value="1"/>
</dbReference>
<reference evidence="12 13" key="1">
    <citation type="submission" date="2023-09" db="EMBL/GenBank/DDBJ databases">
        <authorList>
            <person name="Rey-Velasco X."/>
        </authorList>
    </citation>
    <scope>NUCLEOTIDE SEQUENCE [LARGE SCALE GENOMIC DNA]</scope>
    <source>
        <strain evidence="12 13">F117</strain>
    </source>
</reference>
<keyword evidence="3 8" id="KW-1134">Transmembrane beta strand</keyword>
<keyword evidence="2 8" id="KW-0813">Transport</keyword>
<gene>
    <name evidence="12" type="ORF">RM539_08185</name>
</gene>
<dbReference type="Pfam" id="PF07715">
    <property type="entry name" value="Plug"/>
    <property type="match status" value="1"/>
</dbReference>
<dbReference type="SUPFAM" id="SSF56935">
    <property type="entry name" value="Porins"/>
    <property type="match status" value="1"/>
</dbReference>
<keyword evidence="4 8" id="KW-0812">Transmembrane</keyword>
<comment type="similarity">
    <text evidence="8 9">Belongs to the TonB-dependent receptor family.</text>
</comment>
<dbReference type="InterPro" id="IPR023996">
    <property type="entry name" value="TonB-dep_OMP_SusC/RagA"/>
</dbReference>
<dbReference type="NCBIfam" id="TIGR04057">
    <property type="entry name" value="SusC_RagA_signa"/>
    <property type="match status" value="1"/>
</dbReference>
<evidence type="ECO:0000256" key="6">
    <source>
        <dbReference type="ARBA" id="ARBA00023136"/>
    </source>
</evidence>
<evidence type="ECO:0000256" key="2">
    <source>
        <dbReference type="ARBA" id="ARBA00022448"/>
    </source>
</evidence>
<evidence type="ECO:0000259" key="11">
    <source>
        <dbReference type="Pfam" id="PF07715"/>
    </source>
</evidence>
<keyword evidence="6 8" id="KW-0472">Membrane</keyword>
<dbReference type="InterPro" id="IPR039426">
    <property type="entry name" value="TonB-dep_rcpt-like"/>
</dbReference>
<evidence type="ECO:0000256" key="7">
    <source>
        <dbReference type="ARBA" id="ARBA00023237"/>
    </source>
</evidence>
<evidence type="ECO:0000256" key="4">
    <source>
        <dbReference type="ARBA" id="ARBA00022692"/>
    </source>
</evidence>
<evidence type="ECO:0000259" key="10">
    <source>
        <dbReference type="Pfam" id="PF00593"/>
    </source>
</evidence>
<dbReference type="EMBL" id="JAVRHK010000004">
    <property type="protein sequence ID" value="MDT0676557.1"/>
    <property type="molecule type" value="Genomic_DNA"/>
</dbReference>
<dbReference type="Gene3D" id="2.170.130.10">
    <property type="entry name" value="TonB-dependent receptor, plug domain"/>
    <property type="match status" value="1"/>
</dbReference>
<dbReference type="InterPro" id="IPR023997">
    <property type="entry name" value="TonB-dep_OMP_SusC/RagA_CS"/>
</dbReference>
<dbReference type="InterPro" id="IPR036942">
    <property type="entry name" value="Beta-barrel_TonB_sf"/>
</dbReference>
<evidence type="ECO:0000313" key="13">
    <source>
        <dbReference type="Proteomes" id="UP001262582"/>
    </source>
</evidence>
<dbReference type="Pfam" id="PF13715">
    <property type="entry name" value="CarbopepD_reg_2"/>
    <property type="match status" value="1"/>
</dbReference>
<evidence type="ECO:0000256" key="5">
    <source>
        <dbReference type="ARBA" id="ARBA00023077"/>
    </source>
</evidence>